<gene>
    <name evidence="2" type="ORF">NCTC10783_01291</name>
</gene>
<keyword evidence="1" id="KW-1133">Transmembrane helix</keyword>
<name>A0A448BJJ5_PSEFL</name>
<dbReference type="EMBL" id="LR134300">
    <property type="protein sequence ID" value="VEE45438.1"/>
    <property type="molecule type" value="Genomic_DNA"/>
</dbReference>
<accession>A0A448BJJ5</accession>
<keyword evidence="1" id="KW-0812">Transmembrane</keyword>
<protein>
    <submittedName>
        <fullName evidence="2">Uncharacterized protein</fullName>
    </submittedName>
</protein>
<sequence>MSPIYWHFGPLQFTKSGSLWALSVSGFGLCGIGLRMGLYRG</sequence>
<keyword evidence="1" id="KW-0472">Membrane</keyword>
<dbReference type="Proteomes" id="UP000278078">
    <property type="component" value="Chromosome"/>
</dbReference>
<organism evidence="2 3">
    <name type="scientific">Pseudomonas fluorescens</name>
    <dbReference type="NCBI Taxonomy" id="294"/>
    <lineage>
        <taxon>Bacteria</taxon>
        <taxon>Pseudomonadati</taxon>
        <taxon>Pseudomonadota</taxon>
        <taxon>Gammaproteobacteria</taxon>
        <taxon>Pseudomonadales</taxon>
        <taxon>Pseudomonadaceae</taxon>
        <taxon>Pseudomonas</taxon>
    </lineage>
</organism>
<reference evidence="2 3" key="1">
    <citation type="submission" date="2018-12" db="EMBL/GenBank/DDBJ databases">
        <authorList>
            <consortium name="Pathogen Informatics"/>
        </authorList>
    </citation>
    <scope>NUCLEOTIDE SEQUENCE [LARGE SCALE GENOMIC DNA]</scope>
    <source>
        <strain evidence="2 3">NCTC10783</strain>
    </source>
</reference>
<feature type="transmembrane region" description="Helical" evidence="1">
    <location>
        <begin position="20"/>
        <end position="38"/>
    </location>
</feature>
<evidence type="ECO:0000313" key="2">
    <source>
        <dbReference type="EMBL" id="VEE45438.1"/>
    </source>
</evidence>
<evidence type="ECO:0000313" key="3">
    <source>
        <dbReference type="Proteomes" id="UP000278078"/>
    </source>
</evidence>
<evidence type="ECO:0000256" key="1">
    <source>
        <dbReference type="SAM" id="Phobius"/>
    </source>
</evidence>
<proteinExistence type="predicted"/>
<dbReference type="AlphaFoldDB" id="A0A448BJJ5"/>